<evidence type="ECO:0000256" key="7">
    <source>
        <dbReference type="PIRSR" id="PIRSR606710-2"/>
    </source>
</evidence>
<dbReference type="Gene3D" id="2.60.120.260">
    <property type="entry name" value="Galactose-binding domain-like"/>
    <property type="match status" value="1"/>
</dbReference>
<comment type="similarity">
    <text evidence="1 8">Belongs to the glycosyl hydrolase 43 family.</text>
</comment>
<dbReference type="InterPro" id="IPR052176">
    <property type="entry name" value="Glycosyl_Hydrlase_43_Enz"/>
</dbReference>
<dbReference type="SUPFAM" id="SSF49785">
    <property type="entry name" value="Galactose-binding domain-like"/>
    <property type="match status" value="1"/>
</dbReference>
<feature type="domain" description="CBM6" evidence="10">
    <location>
        <begin position="419"/>
        <end position="550"/>
    </location>
</feature>
<feature type="site" description="Important for catalytic activity, responsible for pKa modulation of the active site Glu and correct orientation of both the proton donor and substrate" evidence="7">
    <location>
        <position position="231"/>
    </location>
</feature>
<dbReference type="GO" id="GO:0004553">
    <property type="term" value="F:hydrolase activity, hydrolyzing O-glycosyl compounds"/>
    <property type="evidence" value="ECO:0007669"/>
    <property type="project" value="InterPro"/>
</dbReference>
<dbReference type="Proteomes" id="UP000252415">
    <property type="component" value="Unassembled WGS sequence"/>
</dbReference>
<evidence type="ECO:0000256" key="1">
    <source>
        <dbReference type="ARBA" id="ARBA00009865"/>
    </source>
</evidence>
<dbReference type="PANTHER" id="PTHR43772">
    <property type="entry name" value="ENDO-1,4-BETA-XYLANASE"/>
    <property type="match status" value="1"/>
</dbReference>
<feature type="transmembrane region" description="Helical" evidence="9">
    <location>
        <begin position="7"/>
        <end position="27"/>
    </location>
</feature>
<dbReference type="RefSeq" id="WP_114380025.1">
    <property type="nucleotide sequence ID" value="NZ_QPJD01000006.1"/>
</dbReference>
<dbReference type="GO" id="GO:0045493">
    <property type="term" value="P:xylan catabolic process"/>
    <property type="evidence" value="ECO:0007669"/>
    <property type="project" value="UniProtKB-KW"/>
</dbReference>
<dbReference type="Gene3D" id="2.115.10.20">
    <property type="entry name" value="Glycosyl hydrolase domain, family 43"/>
    <property type="match status" value="1"/>
</dbReference>
<keyword evidence="4 8" id="KW-0378">Hydrolase</keyword>
<keyword evidence="5" id="KW-0119">Carbohydrate metabolism</keyword>
<comment type="caution">
    <text evidence="11">The sequence shown here is derived from an EMBL/GenBank/DDBJ whole genome shotgun (WGS) entry which is preliminary data.</text>
</comment>
<dbReference type="SMART" id="SM00606">
    <property type="entry name" value="CBD_IV"/>
    <property type="match status" value="1"/>
</dbReference>
<accession>A0A368W1Q4</accession>
<dbReference type="SUPFAM" id="SSF75005">
    <property type="entry name" value="Arabinanase/levansucrase/invertase"/>
    <property type="match status" value="1"/>
</dbReference>
<gene>
    <name evidence="11" type="ORF">DFP97_106109</name>
</gene>
<dbReference type="CDD" id="cd09003">
    <property type="entry name" value="GH43_XynD-like"/>
    <property type="match status" value="1"/>
</dbReference>
<dbReference type="CDD" id="cd04084">
    <property type="entry name" value="CBM6_xylanase-like"/>
    <property type="match status" value="1"/>
</dbReference>
<reference evidence="11 12" key="1">
    <citation type="submission" date="2018-07" db="EMBL/GenBank/DDBJ databases">
        <title>Genomic Encyclopedia of Type Strains, Phase III (KMG-III): the genomes of soil and plant-associated and newly described type strains.</title>
        <authorList>
            <person name="Whitman W."/>
        </authorList>
    </citation>
    <scope>NUCLEOTIDE SEQUENCE [LARGE SCALE GENOMIC DNA]</scope>
    <source>
        <strain evidence="11 12">CECT 7506</strain>
    </source>
</reference>
<dbReference type="PROSITE" id="PS51175">
    <property type="entry name" value="CBM6"/>
    <property type="match status" value="1"/>
</dbReference>
<dbReference type="GO" id="GO:0030246">
    <property type="term" value="F:carbohydrate binding"/>
    <property type="evidence" value="ECO:0007669"/>
    <property type="project" value="InterPro"/>
</dbReference>
<dbReference type="OrthoDB" id="9801455at2"/>
<sequence>MLVKRKTFLLLAAAMVVIAVVLFILIATNRLKLNRELIQVMNEEIKINSLELGYSDNKTDSYDVNGAASKVSVAPLARAIGKLPPNGNPVVSHKFGADPYALVFKDHVYLYNTNDVLEYDGDGNVKDNSYGTINKLSVISSDDLVNWTDHGEINAAGPHGAAKWATQSWAPAAAHKVINGKDKFFLYFANNASGIGVLTSDSPTGPWVDPIGKPLISRSMPAAADVTWLFDPAVLVDDDGKAYIYFGGGVPEGKDEMPNTARVMQLGDDMISVVGEAAAIPAPFMFEDAGINKYNGVYYYTYCSNFYNGVRPEGSPPAGEIAYMTSNNPMGPWTYQGTILKNPGHFFGVGGNNHHVIFQFHDAWYIAYHAQTLSKAMGVPKGYRSTHLNQVQFNEDGSIGEIVADMKGVEQIKDFNPFVRVEAETIAWSAGINTQPLTKEVNGQAPVKLAVSDIGNGDWTAVSKVNFGSGASSFMALVSSAEDGGIMELRLDDPEGKLIGTLSVPSTNRWEQWIEAKTEVTGAEGIHDLYFVFKGKPGTELFKINAWQFSK</sequence>
<name>A0A368W1Q4_9BACL</name>
<dbReference type="EMBL" id="QPJD01000006">
    <property type="protein sequence ID" value="RCW48409.1"/>
    <property type="molecule type" value="Genomic_DNA"/>
</dbReference>
<evidence type="ECO:0000256" key="2">
    <source>
        <dbReference type="ARBA" id="ARBA00022651"/>
    </source>
</evidence>
<evidence type="ECO:0000256" key="3">
    <source>
        <dbReference type="ARBA" id="ARBA00022729"/>
    </source>
</evidence>
<keyword evidence="9" id="KW-0472">Membrane</keyword>
<dbReference type="Pfam" id="PF04616">
    <property type="entry name" value="Glyco_hydro_43"/>
    <property type="match status" value="1"/>
</dbReference>
<evidence type="ECO:0000259" key="10">
    <source>
        <dbReference type="PROSITE" id="PS51175"/>
    </source>
</evidence>
<keyword evidence="9" id="KW-1133">Transmembrane helix</keyword>
<keyword evidence="6 8" id="KW-0326">Glycosidase</keyword>
<proteinExistence type="inferred from homology"/>
<dbReference type="InterPro" id="IPR005084">
    <property type="entry name" value="CBM6"/>
</dbReference>
<dbReference type="InterPro" id="IPR006584">
    <property type="entry name" value="Cellulose-bd_IV"/>
</dbReference>
<dbReference type="Pfam" id="PF03422">
    <property type="entry name" value="CBM_6"/>
    <property type="match status" value="1"/>
</dbReference>
<keyword evidence="3" id="KW-0732">Signal</keyword>
<keyword evidence="2" id="KW-0624">Polysaccharide degradation</keyword>
<keyword evidence="2" id="KW-0858">Xylan degradation</keyword>
<organism evidence="11 12">
    <name type="scientific">Paenibacillus prosopidis</name>
    <dbReference type="NCBI Taxonomy" id="630520"/>
    <lineage>
        <taxon>Bacteria</taxon>
        <taxon>Bacillati</taxon>
        <taxon>Bacillota</taxon>
        <taxon>Bacilli</taxon>
        <taxon>Bacillales</taxon>
        <taxon>Paenibacillaceae</taxon>
        <taxon>Paenibacillus</taxon>
    </lineage>
</organism>
<evidence type="ECO:0000256" key="6">
    <source>
        <dbReference type="ARBA" id="ARBA00023295"/>
    </source>
</evidence>
<dbReference type="InterPro" id="IPR008979">
    <property type="entry name" value="Galactose-bd-like_sf"/>
</dbReference>
<dbReference type="InterPro" id="IPR006710">
    <property type="entry name" value="Glyco_hydro_43"/>
</dbReference>
<keyword evidence="12" id="KW-1185">Reference proteome</keyword>
<evidence type="ECO:0000313" key="12">
    <source>
        <dbReference type="Proteomes" id="UP000252415"/>
    </source>
</evidence>
<evidence type="ECO:0000256" key="8">
    <source>
        <dbReference type="RuleBase" id="RU361187"/>
    </source>
</evidence>
<evidence type="ECO:0000256" key="5">
    <source>
        <dbReference type="ARBA" id="ARBA00023277"/>
    </source>
</evidence>
<dbReference type="AlphaFoldDB" id="A0A368W1Q4"/>
<evidence type="ECO:0000256" key="4">
    <source>
        <dbReference type="ARBA" id="ARBA00022801"/>
    </source>
</evidence>
<evidence type="ECO:0000256" key="9">
    <source>
        <dbReference type="SAM" id="Phobius"/>
    </source>
</evidence>
<protein>
    <submittedName>
        <fullName evidence="11">Arabinoxylan arabinofuranohydrolase</fullName>
    </submittedName>
</protein>
<dbReference type="PANTHER" id="PTHR43772:SF2">
    <property type="entry name" value="PUTATIVE (AFU_ORTHOLOGUE AFUA_2G04480)-RELATED"/>
    <property type="match status" value="1"/>
</dbReference>
<evidence type="ECO:0000313" key="11">
    <source>
        <dbReference type="EMBL" id="RCW48409.1"/>
    </source>
</evidence>
<dbReference type="InterPro" id="IPR023296">
    <property type="entry name" value="Glyco_hydro_beta-prop_sf"/>
</dbReference>
<keyword evidence="9" id="KW-0812">Transmembrane</keyword>